<dbReference type="CDD" id="cd00431">
    <property type="entry name" value="cysteine_hydrolases"/>
    <property type="match status" value="1"/>
</dbReference>
<dbReference type="PANTHER" id="PTHR43540:SF9">
    <property type="entry name" value="FAMILY HYDROLASE, PUTATIVE (AFU_ORTHOLOGUE AFUA_2G08700)-RELATED"/>
    <property type="match status" value="1"/>
</dbReference>
<comment type="caution">
    <text evidence="5">The sequence shown here is derived from an EMBL/GenBank/DDBJ whole genome shotgun (WGS) entry which is preliminary data.</text>
</comment>
<dbReference type="Gene3D" id="3.40.50.850">
    <property type="entry name" value="Isochorismatase-like"/>
    <property type="match status" value="1"/>
</dbReference>
<keyword evidence="2" id="KW-0378">Hydrolase</keyword>
<dbReference type="InterPro" id="IPR000868">
    <property type="entry name" value="Isochorismatase-like_dom"/>
</dbReference>
<organism evidence="5 6">
    <name type="scientific">Rhodofomes roseus</name>
    <dbReference type="NCBI Taxonomy" id="34475"/>
    <lineage>
        <taxon>Eukaryota</taxon>
        <taxon>Fungi</taxon>
        <taxon>Dikarya</taxon>
        <taxon>Basidiomycota</taxon>
        <taxon>Agaricomycotina</taxon>
        <taxon>Agaricomycetes</taxon>
        <taxon>Polyporales</taxon>
        <taxon>Rhodofomes</taxon>
    </lineage>
</organism>
<accession>A0A4Y9Y676</accession>
<protein>
    <recommendedName>
        <fullName evidence="4">Isochorismatase-like domain-containing protein</fullName>
    </recommendedName>
</protein>
<evidence type="ECO:0000313" key="6">
    <source>
        <dbReference type="Proteomes" id="UP000298390"/>
    </source>
</evidence>
<evidence type="ECO:0000256" key="2">
    <source>
        <dbReference type="ARBA" id="ARBA00022801"/>
    </source>
</evidence>
<dbReference type="AlphaFoldDB" id="A0A4Y9Y676"/>
<evidence type="ECO:0000256" key="1">
    <source>
        <dbReference type="ARBA" id="ARBA00006336"/>
    </source>
</evidence>
<feature type="domain" description="Isochorismatase-like" evidence="4">
    <location>
        <begin position="79"/>
        <end position="279"/>
    </location>
</feature>
<dbReference type="Proteomes" id="UP000298390">
    <property type="component" value="Unassembled WGS sequence"/>
</dbReference>
<gene>
    <name evidence="5" type="ORF">EVJ58_g6890</name>
</gene>
<evidence type="ECO:0000256" key="3">
    <source>
        <dbReference type="SAM" id="MobiDB-lite"/>
    </source>
</evidence>
<dbReference type="InterPro" id="IPR036514">
    <property type="entry name" value="SGNH_hydro_sf"/>
</dbReference>
<dbReference type="InterPro" id="IPR036380">
    <property type="entry name" value="Isochorismatase-like_sf"/>
</dbReference>
<dbReference type="GO" id="GO:0016787">
    <property type="term" value="F:hydrolase activity"/>
    <property type="evidence" value="ECO:0007669"/>
    <property type="project" value="UniProtKB-KW"/>
</dbReference>
<name>A0A4Y9Y676_9APHY</name>
<dbReference type="SUPFAM" id="SSF52499">
    <property type="entry name" value="Isochorismatase-like hydrolases"/>
    <property type="match status" value="1"/>
</dbReference>
<feature type="region of interest" description="Disordered" evidence="3">
    <location>
        <begin position="40"/>
        <end position="60"/>
    </location>
</feature>
<sequence>MTPRPHVLEPIEYGNAASFWVEYPSGLVDLTRAAHLTAKKEDETVKTSGAHPEPPLQSSTHLEIPVDGERVVRIAKSKSAIVIVDMQNFFLHPDLRDHSTGLNCVIPLMNVVPALRTQGVKILWVNWGLTEHELTTIPPSLVRSFMKNGRGGFGSKLPEPFGRLLMRGEYNADLYGPLHQLYLEGKKEDADVWIHKNRMSGIWGSQTALDLYLQEHGITTLFFAGVNADQCVLGTLVDAYFRGYDCITLQDCIATTSPTGGLENVLYNATNSYGFVTDTTRVEEAIKRQASGDSYSAVGYHAGGPHPTEDNPFGIEFPGITYAEPGEPNWVGHLVTNYPLAPLLVYDFARGGHTLAGVRQQIQGDFTRHLVEKPDWCPWNENDTLFVTWVGINDCAFATEATIPKNINDLFDLQEELSEAGARNFMLVDVPPVHRSPAGLRMSTPIVDGVRRSPRLELWNRLLLEGAQQFATKHEQATVLFYSSWATFSRVMDDPAAHGFTEEDTKTRASRMWVDFLHPTSHMHDIVAHDVAEFLTKIAAREESRASSET</sequence>
<dbReference type="STRING" id="34475.A0A4Y9Y676"/>
<dbReference type="InterPro" id="IPR050272">
    <property type="entry name" value="Isochorismatase-like_hydrls"/>
</dbReference>
<dbReference type="Gene3D" id="3.40.50.1110">
    <property type="entry name" value="SGNH hydrolase"/>
    <property type="match status" value="1"/>
</dbReference>
<dbReference type="SUPFAM" id="SSF52266">
    <property type="entry name" value="SGNH hydrolase"/>
    <property type="match status" value="1"/>
</dbReference>
<proteinExistence type="inferred from homology"/>
<dbReference type="PANTHER" id="PTHR43540">
    <property type="entry name" value="PEROXYUREIDOACRYLATE/UREIDOACRYLATE AMIDOHYDROLASE-RELATED"/>
    <property type="match status" value="1"/>
</dbReference>
<dbReference type="EMBL" id="SEKV01000411">
    <property type="protein sequence ID" value="TFY57672.1"/>
    <property type="molecule type" value="Genomic_DNA"/>
</dbReference>
<evidence type="ECO:0000259" key="4">
    <source>
        <dbReference type="Pfam" id="PF00857"/>
    </source>
</evidence>
<reference evidence="5 6" key="1">
    <citation type="submission" date="2019-01" db="EMBL/GenBank/DDBJ databases">
        <title>Genome sequencing of the rare red list fungi Fomitopsis rosea.</title>
        <authorList>
            <person name="Buettner E."/>
            <person name="Kellner H."/>
        </authorList>
    </citation>
    <scope>NUCLEOTIDE SEQUENCE [LARGE SCALE GENOMIC DNA]</scope>
    <source>
        <strain evidence="5 6">DSM 105464</strain>
    </source>
</reference>
<dbReference type="Pfam" id="PF00857">
    <property type="entry name" value="Isochorismatase"/>
    <property type="match status" value="1"/>
</dbReference>
<comment type="similarity">
    <text evidence="1">Belongs to the isochorismatase family.</text>
</comment>
<evidence type="ECO:0000313" key="5">
    <source>
        <dbReference type="EMBL" id="TFY57672.1"/>
    </source>
</evidence>